<organism evidence="1 2">
    <name type="scientific">Symbiodinium necroappetens</name>
    <dbReference type="NCBI Taxonomy" id="1628268"/>
    <lineage>
        <taxon>Eukaryota</taxon>
        <taxon>Sar</taxon>
        <taxon>Alveolata</taxon>
        <taxon>Dinophyceae</taxon>
        <taxon>Suessiales</taxon>
        <taxon>Symbiodiniaceae</taxon>
        <taxon>Symbiodinium</taxon>
    </lineage>
</organism>
<dbReference type="Proteomes" id="UP000601435">
    <property type="component" value="Unassembled WGS sequence"/>
</dbReference>
<accession>A0A812QLY3</accession>
<dbReference type="AlphaFoldDB" id="A0A812QLY3"/>
<reference evidence="1" key="1">
    <citation type="submission" date="2021-02" db="EMBL/GenBank/DDBJ databases">
        <authorList>
            <person name="Dougan E. K."/>
            <person name="Rhodes N."/>
            <person name="Thang M."/>
            <person name="Chan C."/>
        </authorList>
    </citation>
    <scope>NUCLEOTIDE SEQUENCE</scope>
</reference>
<feature type="non-terminal residue" evidence="1">
    <location>
        <position position="76"/>
    </location>
</feature>
<name>A0A812QLY3_9DINO</name>
<evidence type="ECO:0000313" key="2">
    <source>
        <dbReference type="Proteomes" id="UP000601435"/>
    </source>
</evidence>
<proteinExistence type="predicted"/>
<evidence type="ECO:0000313" key="1">
    <source>
        <dbReference type="EMBL" id="CAE7393903.1"/>
    </source>
</evidence>
<keyword evidence="2" id="KW-1185">Reference proteome</keyword>
<feature type="non-terminal residue" evidence="1">
    <location>
        <position position="1"/>
    </location>
</feature>
<comment type="caution">
    <text evidence="1">The sequence shown here is derived from an EMBL/GenBank/DDBJ whole genome shotgun (WGS) entry which is preliminary data.</text>
</comment>
<sequence>AGLVTLQVAGDGIRWQIGHVLPERRTRDLQRSQERLAEGVISPLRMSDTELVVVLRGLQGRIRSARTSLVGEVQET</sequence>
<protein>
    <submittedName>
        <fullName evidence="1">Uncharacterized protein</fullName>
    </submittedName>
</protein>
<dbReference type="EMBL" id="CAJNJA010017072">
    <property type="protein sequence ID" value="CAE7393903.1"/>
    <property type="molecule type" value="Genomic_DNA"/>
</dbReference>
<gene>
    <name evidence="1" type="ORF">SNEC2469_LOCUS10734</name>
</gene>